<dbReference type="Proteomes" id="UP000651010">
    <property type="component" value="Unassembled WGS sequence"/>
</dbReference>
<reference evidence="4 5" key="1">
    <citation type="submission" date="2020-09" db="EMBL/GenBank/DDBJ databases">
        <title>Dyella sp. 7MK23 isolated from forest soil.</title>
        <authorList>
            <person name="Fu J."/>
        </authorList>
    </citation>
    <scope>NUCLEOTIDE SEQUENCE [LARGE SCALE GENOMIC DNA]</scope>
    <source>
        <strain evidence="4 5">7MK23</strain>
    </source>
</reference>
<feature type="domain" description="AB hydrolase-1" evidence="3">
    <location>
        <begin position="70"/>
        <end position="343"/>
    </location>
</feature>
<dbReference type="GO" id="GO:0016787">
    <property type="term" value="F:hydrolase activity"/>
    <property type="evidence" value="ECO:0007669"/>
    <property type="project" value="UniProtKB-KW"/>
</dbReference>
<feature type="chain" id="PRO_5046856916" evidence="2">
    <location>
        <begin position="31"/>
        <end position="365"/>
    </location>
</feature>
<dbReference type="RefSeq" id="WP_192555625.1">
    <property type="nucleotide sequence ID" value="NZ_JACZZA010000005.1"/>
</dbReference>
<evidence type="ECO:0000259" key="3">
    <source>
        <dbReference type="Pfam" id="PF12697"/>
    </source>
</evidence>
<feature type="signal peptide" evidence="2">
    <location>
        <begin position="1"/>
        <end position="30"/>
    </location>
</feature>
<dbReference type="Pfam" id="PF12697">
    <property type="entry name" value="Abhydrolase_6"/>
    <property type="match status" value="1"/>
</dbReference>
<dbReference type="PRINTS" id="PR00111">
    <property type="entry name" value="ABHYDROLASE"/>
</dbReference>
<organism evidence="4 5">
    <name type="scientific">Dyella acidiphila</name>
    <dbReference type="NCBI Taxonomy" id="2775866"/>
    <lineage>
        <taxon>Bacteria</taxon>
        <taxon>Pseudomonadati</taxon>
        <taxon>Pseudomonadota</taxon>
        <taxon>Gammaproteobacteria</taxon>
        <taxon>Lysobacterales</taxon>
        <taxon>Rhodanobacteraceae</taxon>
        <taxon>Dyella</taxon>
    </lineage>
</organism>
<protein>
    <submittedName>
        <fullName evidence="4">Alpha/beta hydrolase</fullName>
    </submittedName>
</protein>
<dbReference type="PANTHER" id="PTHR43798">
    <property type="entry name" value="MONOACYLGLYCEROL LIPASE"/>
    <property type="match status" value="1"/>
</dbReference>
<dbReference type="EMBL" id="JACZZA010000005">
    <property type="protein sequence ID" value="MBE1160774.1"/>
    <property type="molecule type" value="Genomic_DNA"/>
</dbReference>
<dbReference type="Gene3D" id="3.40.50.1820">
    <property type="entry name" value="alpha/beta hydrolase"/>
    <property type="match status" value="1"/>
</dbReference>
<accession>A0ABR9G9R4</accession>
<dbReference type="SUPFAM" id="SSF53474">
    <property type="entry name" value="alpha/beta-Hydrolases"/>
    <property type="match status" value="1"/>
</dbReference>
<proteinExistence type="predicted"/>
<dbReference type="InterPro" id="IPR029058">
    <property type="entry name" value="AB_hydrolase_fold"/>
</dbReference>
<keyword evidence="1 4" id="KW-0378">Hydrolase</keyword>
<evidence type="ECO:0000256" key="1">
    <source>
        <dbReference type="ARBA" id="ARBA00022801"/>
    </source>
</evidence>
<name>A0ABR9G9R4_9GAMM</name>
<evidence type="ECO:0000256" key="2">
    <source>
        <dbReference type="SAM" id="SignalP"/>
    </source>
</evidence>
<keyword evidence="5" id="KW-1185">Reference proteome</keyword>
<evidence type="ECO:0000313" key="5">
    <source>
        <dbReference type="Proteomes" id="UP000651010"/>
    </source>
</evidence>
<sequence length="365" mass="39826">MMRRSISGAAHRTVFTWWLAVLALPWSVHAAPPPTSAPPVAAYLTPQRLVAIDDTRRLNLYCLGHGAPTVIFDSGTGGGTRDWRAVQGAIAAHTTACSYDRAGYGFSDAPTRASDAANAVDDLHRLVAKAALPVPLLLVGHSNGGIYAVLYARTYPQQVGGMVLVDPGFTGQQDFQRYGLAPEKVAELEQGNAQWVALAQHCLELARSGALAKSQNQSSPCLDNPPNPDPRLHAVLNHLEMQPGFFAAYLSEFQSTFVAEHGSTRNDRESPLSAHEFGAMPLVVLTAARHPAAWPDFTAQDQQKYFDYWKQSHDRLAALSTHGQSILVPNSGHFIQRDQPDTVIHYVLHVVDQVRKDLQYPSSQP</sequence>
<comment type="caution">
    <text evidence="4">The sequence shown here is derived from an EMBL/GenBank/DDBJ whole genome shotgun (WGS) entry which is preliminary data.</text>
</comment>
<keyword evidence="2" id="KW-0732">Signal</keyword>
<gene>
    <name evidence="4" type="ORF">IGX34_10270</name>
</gene>
<dbReference type="PANTHER" id="PTHR43798:SF31">
    <property type="entry name" value="AB HYDROLASE SUPERFAMILY PROTEIN YCLE"/>
    <property type="match status" value="1"/>
</dbReference>
<evidence type="ECO:0000313" key="4">
    <source>
        <dbReference type="EMBL" id="MBE1160774.1"/>
    </source>
</evidence>
<dbReference type="InterPro" id="IPR000073">
    <property type="entry name" value="AB_hydrolase_1"/>
</dbReference>
<dbReference type="InterPro" id="IPR050266">
    <property type="entry name" value="AB_hydrolase_sf"/>
</dbReference>